<organism evidence="14 15">
    <name type="scientific">Funneliformis geosporum</name>
    <dbReference type="NCBI Taxonomy" id="1117311"/>
    <lineage>
        <taxon>Eukaryota</taxon>
        <taxon>Fungi</taxon>
        <taxon>Fungi incertae sedis</taxon>
        <taxon>Mucoromycota</taxon>
        <taxon>Glomeromycotina</taxon>
        <taxon>Glomeromycetes</taxon>
        <taxon>Glomerales</taxon>
        <taxon>Glomeraceae</taxon>
        <taxon>Funneliformis</taxon>
    </lineage>
</organism>
<evidence type="ECO:0000259" key="13">
    <source>
        <dbReference type="PROSITE" id="PS51704"/>
    </source>
</evidence>
<proteinExistence type="inferred from homology"/>
<comment type="similarity">
    <text evidence="3">Belongs to the cytochrome P450 family.</text>
</comment>
<dbReference type="InterPro" id="IPR002401">
    <property type="entry name" value="Cyt_P450_E_grp-I"/>
</dbReference>
<dbReference type="PANTHER" id="PTHR24291:SF43">
    <property type="entry name" value="AROMATASE"/>
    <property type="match status" value="1"/>
</dbReference>
<dbReference type="OrthoDB" id="1470350at2759"/>
<keyword evidence="12" id="KW-0349">Heme</keyword>
<comment type="subcellular location">
    <subcellularLocation>
        <location evidence="2">Membrane</location>
    </subcellularLocation>
</comment>
<evidence type="ECO:0000313" key="14">
    <source>
        <dbReference type="EMBL" id="CAI2166552.1"/>
    </source>
</evidence>
<evidence type="ECO:0000256" key="2">
    <source>
        <dbReference type="ARBA" id="ARBA00004370"/>
    </source>
</evidence>
<keyword evidence="8" id="KW-0472">Membrane</keyword>
<dbReference type="Pfam" id="PF00067">
    <property type="entry name" value="p450"/>
    <property type="match status" value="1"/>
</dbReference>
<dbReference type="GO" id="GO:0070330">
    <property type="term" value="F:aromatase activity"/>
    <property type="evidence" value="ECO:0007669"/>
    <property type="project" value="UniProtKB-EC"/>
</dbReference>
<dbReference type="InterPro" id="IPR001128">
    <property type="entry name" value="Cyt_P450"/>
</dbReference>
<evidence type="ECO:0000256" key="6">
    <source>
        <dbReference type="ARBA" id="ARBA00023004"/>
    </source>
</evidence>
<dbReference type="PROSITE" id="PS51704">
    <property type="entry name" value="GP_PDE"/>
    <property type="match status" value="1"/>
</dbReference>
<evidence type="ECO:0000256" key="3">
    <source>
        <dbReference type="ARBA" id="ARBA00010617"/>
    </source>
</evidence>
<dbReference type="EC" id="1.14.14.14" evidence="9"/>
<comment type="caution">
    <text evidence="14">The sequence shown here is derived from an EMBL/GenBank/DDBJ whole genome shotgun (WGS) entry which is preliminary data.</text>
</comment>
<evidence type="ECO:0000256" key="10">
    <source>
        <dbReference type="ARBA" id="ARBA00042499"/>
    </source>
</evidence>
<dbReference type="InterPro" id="IPR017946">
    <property type="entry name" value="PLC-like_Pdiesterase_TIM-brl"/>
</dbReference>
<dbReference type="InterPro" id="IPR030395">
    <property type="entry name" value="GP_PDE_dom"/>
</dbReference>
<comment type="cofactor">
    <cofactor evidence="1 12">
        <name>heme</name>
        <dbReference type="ChEBI" id="CHEBI:30413"/>
    </cofactor>
</comment>
<evidence type="ECO:0000256" key="4">
    <source>
        <dbReference type="ARBA" id="ARBA00022723"/>
    </source>
</evidence>
<dbReference type="InterPro" id="IPR050196">
    <property type="entry name" value="Cytochrome_P450_Monoox"/>
</dbReference>
<keyword evidence="4 12" id="KW-0479">Metal-binding</keyword>
<evidence type="ECO:0000256" key="5">
    <source>
        <dbReference type="ARBA" id="ARBA00023002"/>
    </source>
</evidence>
<reference evidence="14" key="1">
    <citation type="submission" date="2022-08" db="EMBL/GenBank/DDBJ databases">
        <authorList>
            <person name="Kallberg Y."/>
            <person name="Tangrot J."/>
            <person name="Rosling A."/>
        </authorList>
    </citation>
    <scope>NUCLEOTIDE SEQUENCE</scope>
    <source>
        <strain evidence="14">Wild A</strain>
    </source>
</reference>
<keyword evidence="5" id="KW-0560">Oxidoreductase</keyword>
<evidence type="ECO:0000256" key="11">
    <source>
        <dbReference type="ARBA" id="ARBA00043174"/>
    </source>
</evidence>
<name>A0A9W4SEE7_9GLOM</name>
<dbReference type="Gene3D" id="1.10.630.10">
    <property type="entry name" value="Cytochrome P450"/>
    <property type="match status" value="1"/>
</dbReference>
<dbReference type="CDD" id="cd00302">
    <property type="entry name" value="cytochrome_P450"/>
    <property type="match status" value="1"/>
</dbReference>
<keyword evidence="6 12" id="KW-0408">Iron</keyword>
<dbReference type="SUPFAM" id="SSF51695">
    <property type="entry name" value="PLC-like phosphodiesterases"/>
    <property type="match status" value="1"/>
</dbReference>
<dbReference type="SUPFAM" id="SSF48264">
    <property type="entry name" value="Cytochrome P450"/>
    <property type="match status" value="1"/>
</dbReference>
<evidence type="ECO:0000256" key="9">
    <source>
        <dbReference type="ARBA" id="ARBA00038885"/>
    </source>
</evidence>
<dbReference type="Pfam" id="PF03009">
    <property type="entry name" value="GDPD"/>
    <property type="match status" value="1"/>
</dbReference>
<dbReference type="GO" id="GO:0008081">
    <property type="term" value="F:phosphoric diester hydrolase activity"/>
    <property type="evidence" value="ECO:0007669"/>
    <property type="project" value="InterPro"/>
</dbReference>
<accession>A0A9W4SEE7</accession>
<dbReference type="InterPro" id="IPR017972">
    <property type="entry name" value="Cyt_P450_CS"/>
</dbReference>
<evidence type="ECO:0000256" key="12">
    <source>
        <dbReference type="PIRSR" id="PIRSR602401-1"/>
    </source>
</evidence>
<dbReference type="PRINTS" id="PR00463">
    <property type="entry name" value="EP450I"/>
</dbReference>
<feature type="binding site" description="axial binding residue" evidence="12">
    <location>
        <position position="761"/>
    </location>
    <ligand>
        <name>heme</name>
        <dbReference type="ChEBI" id="CHEBI:30413"/>
    </ligand>
    <ligandPart>
        <name>Fe</name>
        <dbReference type="ChEBI" id="CHEBI:18248"/>
    </ligandPart>
</feature>
<dbReference type="AlphaFoldDB" id="A0A9W4SEE7"/>
<dbReference type="GO" id="GO:0016020">
    <property type="term" value="C:membrane"/>
    <property type="evidence" value="ECO:0007669"/>
    <property type="project" value="UniProtKB-SubCell"/>
</dbReference>
<dbReference type="InterPro" id="IPR036396">
    <property type="entry name" value="Cyt_P450_sf"/>
</dbReference>
<evidence type="ECO:0000256" key="1">
    <source>
        <dbReference type="ARBA" id="ARBA00001971"/>
    </source>
</evidence>
<evidence type="ECO:0000313" key="15">
    <source>
        <dbReference type="Proteomes" id="UP001153678"/>
    </source>
</evidence>
<protein>
    <recommendedName>
        <fullName evidence="9">aromatase</fullName>
        <ecNumber evidence="9">1.14.14.14</ecNumber>
    </recommendedName>
    <alternativeName>
        <fullName evidence="11">Cytochrome P-450AROM</fullName>
    </alternativeName>
    <alternativeName>
        <fullName evidence="10">Estrogen synthase</fullName>
    </alternativeName>
</protein>
<keyword evidence="7" id="KW-0503">Monooxygenase</keyword>
<dbReference type="Gene3D" id="3.20.20.190">
    <property type="entry name" value="Phosphatidylinositol (PI) phosphodiesterase"/>
    <property type="match status" value="1"/>
</dbReference>
<keyword evidence="15" id="KW-1185">Reference proteome</keyword>
<dbReference type="GO" id="GO:0020037">
    <property type="term" value="F:heme binding"/>
    <property type="evidence" value="ECO:0007669"/>
    <property type="project" value="InterPro"/>
</dbReference>
<evidence type="ECO:0000256" key="7">
    <source>
        <dbReference type="ARBA" id="ARBA00023033"/>
    </source>
</evidence>
<dbReference type="PANTHER" id="PTHR24291">
    <property type="entry name" value="CYTOCHROME P450 FAMILY 4"/>
    <property type="match status" value="1"/>
</dbReference>
<dbReference type="PROSITE" id="PS00086">
    <property type="entry name" value="CYTOCHROME_P450"/>
    <property type="match status" value="1"/>
</dbReference>
<gene>
    <name evidence="14" type="ORF">FWILDA_LOCUS2633</name>
</gene>
<evidence type="ECO:0000256" key="8">
    <source>
        <dbReference type="ARBA" id="ARBA00023136"/>
    </source>
</evidence>
<dbReference type="EMBL" id="CAMKVN010000315">
    <property type="protein sequence ID" value="CAI2166552.1"/>
    <property type="molecule type" value="Genomic_DNA"/>
</dbReference>
<dbReference type="Proteomes" id="UP001153678">
    <property type="component" value="Unassembled WGS sequence"/>
</dbReference>
<sequence>MQLVFPYTDRLMNMESQNMNHLTHDLGRCMSRIGRPFIVGHRGASAKYPENTMLSIEQAIADGAEAIEFDIRLTLDNEVVIMHDTLLDRTTTGHGLISGKNYFGDIEYLTTKKEPYCPISRFQDVLDLLSKEENSHIWAVIDVKIQNSPKILLALSEIFKSRNKDFTASSKQFSLGIWHPKFIPYAKTYLPGIPIVYIGISLDIAREFFSNVDGYNIKYIALFGDKEQKFIKEAHAKGKPVFAWTVNEESHARNCHNWGVDAIMTDRTKLYVDFFRNQRHEERSLSIERKKYLIIEQTYFYFRYFAQYKPLPGPFPLPFVGNRLQYKGNPATWASSLREKYGDFCEIYMGNERHLWLSRADLVEKIFSPSLNSNYLIKITPREGLDEIDVTTKGFTFNRNLKSWMFNRRFFNQAISSSKFMKQNVIITQNLFKEMDDYWRDLRIQTENTSGKEFTLNLSEWMTRFVMDVIFVITTNKRAYTFANYFNQLSGTRTSQHSEIDMTESENLVNNIHSWLCALQFYMDTPTLWRKFIPRFKERAESLKGEVDRLNHTFMELISQRRKEIEMTPNDDQLSPDMLTMLLTVNTPRDITVNLADDQHTRPLTDEEIRGNIMEAIVAGVDTTANTFCFIVYHLGRYPDVRELMLQEFNSVFGDDLDRSIEHEDLNKLVYCDAIIKEVSRMMSIVPVIFRMSIKDDMIQRHCFPAETQINVNVPAIHMNPAHWKNPEKFDPSRFLNQGVSGGNRIAKNSLLIFGGGPRMCPGKNLAMTELKTLMVLLYRKYDVELVDMDEPVKYHYSVIKHCDNLMIRIKEKILK</sequence>
<dbReference type="PRINTS" id="PR00385">
    <property type="entry name" value="P450"/>
</dbReference>
<feature type="domain" description="GP-PDE" evidence="13">
    <location>
        <begin position="36"/>
        <end position="275"/>
    </location>
</feature>
<dbReference type="GO" id="GO:0006629">
    <property type="term" value="P:lipid metabolic process"/>
    <property type="evidence" value="ECO:0007669"/>
    <property type="project" value="InterPro"/>
</dbReference>
<dbReference type="GO" id="GO:0005506">
    <property type="term" value="F:iron ion binding"/>
    <property type="evidence" value="ECO:0007669"/>
    <property type="project" value="InterPro"/>
</dbReference>